<evidence type="ECO:0000313" key="2">
    <source>
        <dbReference type="EMBL" id="KJD34243.1"/>
    </source>
</evidence>
<dbReference type="Gene3D" id="3.40.710.10">
    <property type="entry name" value="DD-peptidase/beta-lactamase superfamily"/>
    <property type="match status" value="1"/>
</dbReference>
<name>A0A0D7W6E0_9FLAO</name>
<dbReference type="InterPro" id="IPR050491">
    <property type="entry name" value="AmpC-like"/>
</dbReference>
<dbReference type="STRING" id="1435349.PW52_13415"/>
<proteinExistence type="predicted"/>
<evidence type="ECO:0000259" key="1">
    <source>
        <dbReference type="Pfam" id="PF00144"/>
    </source>
</evidence>
<dbReference type="PATRIC" id="fig|1435349.4.peg.705"/>
<dbReference type="AlphaFoldDB" id="A0A0D7W6E0"/>
<feature type="domain" description="Beta-lactamase-related" evidence="1">
    <location>
        <begin position="64"/>
        <end position="349"/>
    </location>
</feature>
<gene>
    <name evidence="2" type="ORF">PW52_13415</name>
</gene>
<sequence length="368" mass="41357">MFVSIFGFGQETYKIQIEKRFNTALKNQSIKNACLQVYSASKGINIQLFHGESVTENALKMEIPFYTASITKMLTAVSIGILKDKNKLSFNDKIAQHLPKSILKNLHVLHGEEFSNKITIAQLLQHTSGLPDYFTDSTLDGSPNIINQILTNTKKSWSPTELIEFSKQKMKPHFVPGEGYHYNDTEYVILGLIIEKLSGLTLSAFFKQYLFKPFKMNSSFINLKSEPIDKALPLAKFYVANIDVSSFTSLSADWGGGGLVSTTQDLIRFFKALNEGLILKKATRLQMQNWVDETVGITYGFGIRKVFFKTLLNIETSLEVIGHTGSTGSFLWYCPQLDTYIVGSLNQLEASKSTTHLVFDILNLINDK</sequence>
<protein>
    <submittedName>
        <fullName evidence="2">Beta-lactamase</fullName>
    </submittedName>
</protein>
<dbReference type="Proteomes" id="UP000032578">
    <property type="component" value="Unassembled WGS sequence"/>
</dbReference>
<dbReference type="PANTHER" id="PTHR46825:SF9">
    <property type="entry name" value="BETA-LACTAMASE-RELATED DOMAIN-CONTAINING PROTEIN"/>
    <property type="match status" value="1"/>
</dbReference>
<dbReference type="SUPFAM" id="SSF56601">
    <property type="entry name" value="beta-lactamase/transpeptidase-like"/>
    <property type="match status" value="1"/>
</dbReference>
<accession>A0A0D7W6E0</accession>
<comment type="caution">
    <text evidence="2">The sequence shown here is derived from an EMBL/GenBank/DDBJ whole genome shotgun (WGS) entry which is preliminary data.</text>
</comment>
<keyword evidence="3" id="KW-1185">Reference proteome</keyword>
<reference evidence="2 3" key="1">
    <citation type="submission" date="2014-11" db="EMBL/GenBank/DDBJ databases">
        <title>Tamlana sedimentorum sp. nov., isolated from shallow sand sediments of the Sea of Japan.</title>
        <authorList>
            <person name="Romanenko L.A."/>
        </authorList>
    </citation>
    <scope>NUCLEOTIDE SEQUENCE [LARGE SCALE GENOMIC DNA]</scope>
    <source>
        <strain evidence="2 3">JCM 19808</strain>
    </source>
</reference>
<dbReference type="InterPro" id="IPR012338">
    <property type="entry name" value="Beta-lactam/transpept-like"/>
</dbReference>
<dbReference type="PANTHER" id="PTHR46825">
    <property type="entry name" value="D-ALANYL-D-ALANINE-CARBOXYPEPTIDASE/ENDOPEPTIDASE AMPH"/>
    <property type="match status" value="1"/>
</dbReference>
<dbReference type="Pfam" id="PF00144">
    <property type="entry name" value="Beta-lactamase"/>
    <property type="match status" value="1"/>
</dbReference>
<dbReference type="EMBL" id="JTDW01000012">
    <property type="protein sequence ID" value="KJD34243.1"/>
    <property type="molecule type" value="Genomic_DNA"/>
</dbReference>
<organism evidence="2 3">
    <name type="scientific">Neotamlana sedimentorum</name>
    <dbReference type="NCBI Taxonomy" id="1435349"/>
    <lineage>
        <taxon>Bacteria</taxon>
        <taxon>Pseudomonadati</taxon>
        <taxon>Bacteroidota</taxon>
        <taxon>Flavobacteriia</taxon>
        <taxon>Flavobacteriales</taxon>
        <taxon>Flavobacteriaceae</taxon>
        <taxon>Neotamlana</taxon>
    </lineage>
</organism>
<evidence type="ECO:0000313" key="3">
    <source>
        <dbReference type="Proteomes" id="UP000032578"/>
    </source>
</evidence>
<dbReference type="InterPro" id="IPR001466">
    <property type="entry name" value="Beta-lactam-related"/>
</dbReference>